<feature type="non-terminal residue" evidence="1">
    <location>
        <position position="1"/>
    </location>
</feature>
<dbReference type="EMBL" id="JAWWNJ010000003">
    <property type="protein sequence ID" value="KAK7059313.1"/>
    <property type="molecule type" value="Genomic_DNA"/>
</dbReference>
<proteinExistence type="predicted"/>
<dbReference type="AlphaFoldDB" id="A0AAW0E5N4"/>
<organism evidence="1 2">
    <name type="scientific">Favolaschia claudopus</name>
    <dbReference type="NCBI Taxonomy" id="2862362"/>
    <lineage>
        <taxon>Eukaryota</taxon>
        <taxon>Fungi</taxon>
        <taxon>Dikarya</taxon>
        <taxon>Basidiomycota</taxon>
        <taxon>Agaricomycotina</taxon>
        <taxon>Agaricomycetes</taxon>
        <taxon>Agaricomycetidae</taxon>
        <taxon>Agaricales</taxon>
        <taxon>Marasmiineae</taxon>
        <taxon>Mycenaceae</taxon>
        <taxon>Favolaschia</taxon>
    </lineage>
</organism>
<keyword evidence="2" id="KW-1185">Reference proteome</keyword>
<protein>
    <recommendedName>
        <fullName evidence="3">Helitron helicase-like domain-containing protein</fullName>
    </recommendedName>
</protein>
<feature type="non-terminal residue" evidence="1">
    <location>
        <position position="277"/>
    </location>
</feature>
<accession>A0AAW0E5N4</accession>
<sequence length="277" mass="31494">LNSNNWTGGRLEVSMVREFQRSSGLDGVMKNLLADPACDDVPRQILQAINSERDRQQALGTVQDALRNQLDEVSSRVIPGNVAHNSEKLDDWIRYGLEHFYNKDSPRVHFLLAANPAPNTEPLSDHARTYEWVLLDGRRITPTSRLQGNNPDLGSSIVQARINDTRHVGEIRSIFVHPQSNIDGASETILVAVAWMRRSTHTPLENQPVFIWDKFPELGVETWEYNQYIDPRSHDPPMIMRLADVHCQVSRGRTEGTPKLWITATMDRVSILFVIEI</sequence>
<name>A0AAW0E5N4_9AGAR</name>
<evidence type="ECO:0000313" key="1">
    <source>
        <dbReference type="EMBL" id="KAK7059313.1"/>
    </source>
</evidence>
<evidence type="ECO:0000313" key="2">
    <source>
        <dbReference type="Proteomes" id="UP001362999"/>
    </source>
</evidence>
<evidence type="ECO:0008006" key="3">
    <source>
        <dbReference type="Google" id="ProtNLM"/>
    </source>
</evidence>
<comment type="caution">
    <text evidence="1">The sequence shown here is derived from an EMBL/GenBank/DDBJ whole genome shotgun (WGS) entry which is preliminary data.</text>
</comment>
<reference evidence="1 2" key="1">
    <citation type="journal article" date="2024" name="J Genomics">
        <title>Draft genome sequencing and assembly of Favolaschia claudopus CIRM-BRFM 2984 isolated from oak limbs.</title>
        <authorList>
            <person name="Navarro D."/>
            <person name="Drula E."/>
            <person name="Chaduli D."/>
            <person name="Cazenave R."/>
            <person name="Ahrendt S."/>
            <person name="Wang J."/>
            <person name="Lipzen A."/>
            <person name="Daum C."/>
            <person name="Barry K."/>
            <person name="Grigoriev I.V."/>
            <person name="Favel A."/>
            <person name="Rosso M.N."/>
            <person name="Martin F."/>
        </authorList>
    </citation>
    <scope>NUCLEOTIDE SEQUENCE [LARGE SCALE GENOMIC DNA]</scope>
    <source>
        <strain evidence="1 2">CIRM-BRFM 2984</strain>
    </source>
</reference>
<dbReference type="Proteomes" id="UP001362999">
    <property type="component" value="Unassembled WGS sequence"/>
</dbReference>
<gene>
    <name evidence="1" type="ORF">R3P38DRAFT_2430742</name>
</gene>